<dbReference type="PANTHER" id="PTHR33393">
    <property type="entry name" value="POLYGLUTAMINE SYNTHESIS ACCESSORY PROTEIN RV0574C-RELATED"/>
    <property type="match status" value="1"/>
</dbReference>
<evidence type="ECO:0000313" key="5">
    <source>
        <dbReference type="Proteomes" id="UP001165498"/>
    </source>
</evidence>
<evidence type="ECO:0000256" key="2">
    <source>
        <dbReference type="SAM" id="SignalP"/>
    </source>
</evidence>
<evidence type="ECO:0000256" key="1">
    <source>
        <dbReference type="ARBA" id="ARBA00005662"/>
    </source>
</evidence>
<dbReference type="Pfam" id="PF09587">
    <property type="entry name" value="PGA_cap"/>
    <property type="match status" value="1"/>
</dbReference>
<dbReference type="CDD" id="cd07381">
    <property type="entry name" value="MPP_CapA"/>
    <property type="match status" value="1"/>
</dbReference>
<keyword evidence="2" id="KW-0732">Signal</keyword>
<comment type="similarity">
    <text evidence="1">Belongs to the CapA family.</text>
</comment>
<dbReference type="SUPFAM" id="SSF56300">
    <property type="entry name" value="Metallo-dependent phosphatases"/>
    <property type="match status" value="1"/>
</dbReference>
<gene>
    <name evidence="4" type="ORF">NM961_04345</name>
</gene>
<feature type="chain" id="PRO_5047214917" evidence="2">
    <location>
        <begin position="23"/>
        <end position="494"/>
    </location>
</feature>
<proteinExistence type="inferred from homology"/>
<dbReference type="InterPro" id="IPR019079">
    <property type="entry name" value="Capsule_synth_CapA"/>
</dbReference>
<evidence type="ECO:0000259" key="3">
    <source>
        <dbReference type="SMART" id="SM00854"/>
    </source>
</evidence>
<dbReference type="Proteomes" id="UP001165498">
    <property type="component" value="Unassembled WGS sequence"/>
</dbReference>
<dbReference type="RefSeq" id="WP_255911649.1">
    <property type="nucleotide sequence ID" value="NZ_JANFQO010000003.1"/>
</dbReference>
<sequence>MPGQRTVLSVLLGLLLALPPLAAQEGAESRGREAGSKAVRGSNAHGNELRLLFTGDILLSRQVQDEWTRRRQSPWAGFVELFRSADWVGGNLEGVLGEAAGCVDSKSPCFSIGEPALHLLGEAGFAAVTLENNHAGDLGPDARRHTYAALAEQGVLGLDFARSPQFFRRGDTTIALIGLSLVPAADGRVQQIPSLALMQKLRLAGSLANLVVVSVHWGQELVDWPNPQQRAGAAWLVRNGADLVLGHHPHVVQPAECVAGKPVFFSLGNHLFDQKYPQSKQGAIADCRVSQGRLACRSLATRTPPGSTYPQLLPEQSAAPLDCAVELRADLSLDGVAVRPQPWSAEVPTDTLALEGWKDGKRQWRSRRQRILSLERTALAGPGQPPLLFTLEQHDSPLDMASGVRPYVYAAGPHGLVAKWRGSALAWPLLDAVAEPAGDGSVLCALHRGDSFVVLDPQTKARRTAAYRWNGFGFSGVEGEAAAVCARRYAEPPP</sequence>
<name>A0ABT1QN32_9GAMM</name>
<dbReference type="PANTHER" id="PTHR33393:SF13">
    <property type="entry name" value="PGA BIOSYNTHESIS PROTEIN CAPA"/>
    <property type="match status" value="1"/>
</dbReference>
<dbReference type="InterPro" id="IPR052169">
    <property type="entry name" value="CW_Biosynth-Accessory"/>
</dbReference>
<keyword evidence="5" id="KW-1185">Reference proteome</keyword>
<dbReference type="Gene3D" id="3.60.21.10">
    <property type="match status" value="1"/>
</dbReference>
<feature type="domain" description="Capsule synthesis protein CapA" evidence="3">
    <location>
        <begin position="50"/>
        <end position="274"/>
    </location>
</feature>
<dbReference type="InterPro" id="IPR029052">
    <property type="entry name" value="Metallo-depent_PP-like"/>
</dbReference>
<evidence type="ECO:0000313" key="4">
    <source>
        <dbReference type="EMBL" id="MCQ4163934.1"/>
    </source>
</evidence>
<feature type="signal peptide" evidence="2">
    <location>
        <begin position="1"/>
        <end position="22"/>
    </location>
</feature>
<organism evidence="4 5">
    <name type="scientific">Tahibacter harae</name>
    <dbReference type="NCBI Taxonomy" id="2963937"/>
    <lineage>
        <taxon>Bacteria</taxon>
        <taxon>Pseudomonadati</taxon>
        <taxon>Pseudomonadota</taxon>
        <taxon>Gammaproteobacteria</taxon>
        <taxon>Lysobacterales</taxon>
        <taxon>Rhodanobacteraceae</taxon>
        <taxon>Tahibacter</taxon>
    </lineage>
</organism>
<dbReference type="SMART" id="SM00854">
    <property type="entry name" value="PGA_cap"/>
    <property type="match status" value="1"/>
</dbReference>
<dbReference type="EMBL" id="JANFQO010000003">
    <property type="protein sequence ID" value="MCQ4163934.1"/>
    <property type="molecule type" value="Genomic_DNA"/>
</dbReference>
<protein>
    <submittedName>
        <fullName evidence="4">CapA family protein</fullName>
    </submittedName>
</protein>
<reference evidence="4" key="1">
    <citation type="submission" date="2022-07" db="EMBL/GenBank/DDBJ databases">
        <title>Tahibacter sp., a new gammaproteobacterium isolated from the silt sample collected at pig farm.</title>
        <authorList>
            <person name="Chen H."/>
        </authorList>
    </citation>
    <scope>NUCLEOTIDE SEQUENCE</scope>
    <source>
        <strain evidence="4">P2K</strain>
    </source>
</reference>
<accession>A0ABT1QN32</accession>
<comment type="caution">
    <text evidence="4">The sequence shown here is derived from an EMBL/GenBank/DDBJ whole genome shotgun (WGS) entry which is preliminary data.</text>
</comment>